<dbReference type="RefSeq" id="WP_092215019.1">
    <property type="nucleotide sequence ID" value="NZ_FMUX01000026.1"/>
</dbReference>
<name>A0A1G5J930_9BACT</name>
<gene>
    <name evidence="1" type="ORF">SAMN05216233_12610</name>
</gene>
<protein>
    <submittedName>
        <fullName evidence="1">Uncharacterized protein</fullName>
    </submittedName>
</protein>
<dbReference type="EMBL" id="FMUX01000026">
    <property type="protein sequence ID" value="SCY84339.1"/>
    <property type="molecule type" value="Genomic_DNA"/>
</dbReference>
<keyword evidence="2" id="KW-1185">Reference proteome</keyword>
<dbReference type="Proteomes" id="UP000198870">
    <property type="component" value="Unassembled WGS sequence"/>
</dbReference>
<accession>A0A1G5J930</accession>
<proteinExistence type="predicted"/>
<evidence type="ECO:0000313" key="1">
    <source>
        <dbReference type="EMBL" id="SCY84339.1"/>
    </source>
</evidence>
<reference evidence="1 2" key="1">
    <citation type="submission" date="2016-10" db="EMBL/GenBank/DDBJ databases">
        <authorList>
            <person name="de Groot N.N."/>
        </authorList>
    </citation>
    <scope>NUCLEOTIDE SEQUENCE [LARGE SCALE GENOMIC DNA]</scope>
    <source>
        <strain evidence="1 2">AA1</strain>
    </source>
</reference>
<organism evidence="1 2">
    <name type="scientific">Desulfoluna spongiiphila</name>
    <dbReference type="NCBI Taxonomy" id="419481"/>
    <lineage>
        <taxon>Bacteria</taxon>
        <taxon>Pseudomonadati</taxon>
        <taxon>Thermodesulfobacteriota</taxon>
        <taxon>Desulfobacteria</taxon>
        <taxon>Desulfobacterales</taxon>
        <taxon>Desulfolunaceae</taxon>
        <taxon>Desulfoluna</taxon>
    </lineage>
</organism>
<dbReference type="AlphaFoldDB" id="A0A1G5J930"/>
<evidence type="ECO:0000313" key="2">
    <source>
        <dbReference type="Proteomes" id="UP000198870"/>
    </source>
</evidence>
<sequence>MTLNIEEIISTIHKTGCSLENKSEHKNGPWTHAIKQSVADYIRKNDESLSICIGDSQIDNKDCGEWLYDISAVRLTEDNHHLISVELIIESEWGNVDEIIHDFQKLLQARSQHKVMIFQDTSAPYYSIFVELEKQVALYQDAESGEEYHLLCWKNKDPDHGFQWVKLVK</sequence>